<name>A0A345PCA2_9BACI</name>
<comment type="similarity">
    <text evidence="3 7">Belongs to the metallo-dependent hydrolases superfamily. Uronate isomerase family.</text>
</comment>
<evidence type="ECO:0000256" key="3">
    <source>
        <dbReference type="ARBA" id="ARBA00008397"/>
    </source>
</evidence>
<dbReference type="EC" id="5.3.1.12" evidence="4 7"/>
<evidence type="ECO:0000313" key="8">
    <source>
        <dbReference type="EMBL" id="AXI07632.1"/>
    </source>
</evidence>
<protein>
    <recommendedName>
        <fullName evidence="5 7">Uronate isomerase</fullName>
        <ecNumber evidence="4 7">5.3.1.12</ecNumber>
    </recommendedName>
    <alternativeName>
        <fullName evidence="7">Glucuronate isomerase</fullName>
    </alternativeName>
    <alternativeName>
        <fullName evidence="7">Uronic isomerase</fullName>
    </alternativeName>
</protein>
<reference evidence="9" key="1">
    <citation type="submission" date="2017-11" db="EMBL/GenBank/DDBJ databases">
        <authorList>
            <person name="Zhu W."/>
        </authorList>
    </citation>
    <scope>NUCLEOTIDE SEQUENCE [LARGE SCALE GENOMIC DNA]</scope>
    <source>
        <strain evidence="9">160</strain>
    </source>
</reference>
<dbReference type="InterPro" id="IPR003766">
    <property type="entry name" value="Uronate_isomerase"/>
</dbReference>
<dbReference type="RefSeq" id="WP_114914926.1">
    <property type="nucleotide sequence ID" value="NZ_CP024848.1"/>
</dbReference>
<evidence type="ECO:0000256" key="6">
    <source>
        <dbReference type="ARBA" id="ARBA00023235"/>
    </source>
</evidence>
<evidence type="ECO:0000256" key="7">
    <source>
        <dbReference type="HAMAP-Rule" id="MF_00675"/>
    </source>
</evidence>
<dbReference type="PANTHER" id="PTHR30068:SF4">
    <property type="entry name" value="URONATE ISOMERASE"/>
    <property type="match status" value="1"/>
</dbReference>
<gene>
    <name evidence="7" type="primary">uxaC</name>
    <name evidence="8" type="ORF">CUC15_00860</name>
</gene>
<dbReference type="UniPathway" id="UPA00246"/>
<organism evidence="8 9">
    <name type="scientific">Oceanobacillus zhaokaii</name>
    <dbReference type="NCBI Taxonomy" id="2052660"/>
    <lineage>
        <taxon>Bacteria</taxon>
        <taxon>Bacillati</taxon>
        <taxon>Bacillota</taxon>
        <taxon>Bacilli</taxon>
        <taxon>Bacillales</taxon>
        <taxon>Bacillaceae</taxon>
        <taxon>Oceanobacillus</taxon>
    </lineage>
</organism>
<dbReference type="SUPFAM" id="SSF51556">
    <property type="entry name" value="Metallo-dependent hydrolases"/>
    <property type="match status" value="1"/>
</dbReference>
<dbReference type="GO" id="GO:0019698">
    <property type="term" value="P:D-galacturonate catabolic process"/>
    <property type="evidence" value="ECO:0007669"/>
    <property type="project" value="TreeGrafter"/>
</dbReference>
<dbReference type="GO" id="GO:0042840">
    <property type="term" value="P:D-glucuronate catabolic process"/>
    <property type="evidence" value="ECO:0007669"/>
    <property type="project" value="TreeGrafter"/>
</dbReference>
<keyword evidence="9" id="KW-1185">Reference proteome</keyword>
<evidence type="ECO:0000256" key="2">
    <source>
        <dbReference type="ARBA" id="ARBA00004892"/>
    </source>
</evidence>
<dbReference type="NCBIfam" id="NF002794">
    <property type="entry name" value="PRK02925.1"/>
    <property type="match status" value="1"/>
</dbReference>
<evidence type="ECO:0000313" key="9">
    <source>
        <dbReference type="Proteomes" id="UP000253908"/>
    </source>
</evidence>
<evidence type="ECO:0000256" key="4">
    <source>
        <dbReference type="ARBA" id="ARBA00012546"/>
    </source>
</evidence>
<accession>A0A345PCA2</accession>
<dbReference type="Gene3D" id="3.20.20.140">
    <property type="entry name" value="Metal-dependent hydrolases"/>
    <property type="match status" value="1"/>
</dbReference>
<comment type="catalytic activity">
    <reaction evidence="7">
        <text>aldehydo-D-galacturonate = keto-D-tagaturonate</text>
        <dbReference type="Rhea" id="RHEA:27702"/>
        <dbReference type="ChEBI" id="CHEBI:12952"/>
        <dbReference type="ChEBI" id="CHEBI:17886"/>
    </reaction>
</comment>
<sequence>MKTFITDDFLLYNETARELFHNTAKNLPIIDYHNHLNQYEILEDKNYSNLAEVWLGGDHYKWRGMRANGISEDYITGNKSDYEKFLAWAKTVPNTLGNPLYHWTHLELLRYFDIDELLNEKSAPAIWEAANAKLATKELSTRALLKNKNVEFVGTTDDPTDDLEAHKALAKEDFSITVSPSFRPDKGLAIENDDFLAWVEKLEQATNTSVKNYEAFLNGLASRVDYFDEHGCRSSDHGINVIFYEAATKEEVSAIFEKRLNNEALSAKEVEQFKTYTMVTLGELYADKGWVMQFHMNPLRNNSTRMFRKIGPDAGFDSIGDNLLASKLSSLLDAMDINDKLPKTILYSLNARDNDILAAMAGNFQTDEIPGKVQFGTAWWFNDTIDGMEDQMKTLANMGLISNFVGMLTDSRSFLSFPRHEYFRRILCNLLGTWVEQGKAPKDMQLLETYVRNICYNNAKRFFTI</sequence>
<proteinExistence type="inferred from homology"/>
<dbReference type="EMBL" id="CP024848">
    <property type="protein sequence ID" value="AXI07632.1"/>
    <property type="molecule type" value="Genomic_DNA"/>
</dbReference>
<dbReference type="KEGG" id="ocn:CUC15_00860"/>
<dbReference type="GO" id="GO:0008880">
    <property type="term" value="F:glucuronate isomerase activity"/>
    <property type="evidence" value="ECO:0007669"/>
    <property type="project" value="UniProtKB-UniRule"/>
</dbReference>
<dbReference type="Proteomes" id="UP000253908">
    <property type="component" value="Chromosome"/>
</dbReference>
<evidence type="ECO:0000256" key="5">
    <source>
        <dbReference type="ARBA" id="ARBA00020555"/>
    </source>
</evidence>
<keyword evidence="6 7" id="KW-0413">Isomerase</keyword>
<dbReference type="OrthoDB" id="9766564at2"/>
<comment type="pathway">
    <text evidence="2 7">Carbohydrate metabolism; pentose and glucuronate interconversion.</text>
</comment>
<evidence type="ECO:0000256" key="1">
    <source>
        <dbReference type="ARBA" id="ARBA00001165"/>
    </source>
</evidence>
<dbReference type="AlphaFoldDB" id="A0A345PCA2"/>
<dbReference type="HAMAP" id="MF_00675">
    <property type="entry name" value="UxaC"/>
    <property type="match status" value="1"/>
</dbReference>
<comment type="catalytic activity">
    <reaction evidence="1 7">
        <text>D-glucuronate = D-fructuronate</text>
        <dbReference type="Rhea" id="RHEA:13049"/>
        <dbReference type="ChEBI" id="CHEBI:58720"/>
        <dbReference type="ChEBI" id="CHEBI:59863"/>
        <dbReference type="EC" id="5.3.1.12"/>
    </reaction>
</comment>
<dbReference type="Pfam" id="PF02614">
    <property type="entry name" value="UxaC"/>
    <property type="match status" value="1"/>
</dbReference>
<dbReference type="PANTHER" id="PTHR30068">
    <property type="entry name" value="URONATE ISOMERASE"/>
    <property type="match status" value="1"/>
</dbReference>
<dbReference type="Gene3D" id="1.10.2020.10">
    <property type="entry name" value="uronate isomerase, domain 2, chain A"/>
    <property type="match status" value="1"/>
</dbReference>
<dbReference type="InterPro" id="IPR032466">
    <property type="entry name" value="Metal_Hydrolase"/>
</dbReference>